<feature type="region of interest" description="Disordered" evidence="1">
    <location>
        <begin position="236"/>
        <end position="328"/>
    </location>
</feature>
<organism evidence="3 4">
    <name type="scientific">Leucocoprinus birnbaumii</name>
    <dbReference type="NCBI Taxonomy" id="56174"/>
    <lineage>
        <taxon>Eukaryota</taxon>
        <taxon>Fungi</taxon>
        <taxon>Dikarya</taxon>
        <taxon>Basidiomycota</taxon>
        <taxon>Agaricomycotina</taxon>
        <taxon>Agaricomycetes</taxon>
        <taxon>Agaricomycetidae</taxon>
        <taxon>Agaricales</taxon>
        <taxon>Agaricineae</taxon>
        <taxon>Agaricaceae</taxon>
        <taxon>Leucocoprinus</taxon>
    </lineage>
</organism>
<evidence type="ECO:0000313" key="3">
    <source>
        <dbReference type="EMBL" id="KAJ3574907.1"/>
    </source>
</evidence>
<reference evidence="3" key="1">
    <citation type="submission" date="2022-07" db="EMBL/GenBank/DDBJ databases">
        <title>Genome Sequence of Leucocoprinus birnbaumii.</title>
        <authorList>
            <person name="Buettner E."/>
        </authorList>
    </citation>
    <scope>NUCLEOTIDE SEQUENCE</scope>
    <source>
        <strain evidence="3">VT141</strain>
    </source>
</reference>
<feature type="transmembrane region" description="Helical" evidence="2">
    <location>
        <begin position="204"/>
        <end position="227"/>
    </location>
</feature>
<keyword evidence="2" id="KW-1133">Transmembrane helix</keyword>
<name>A0AAD5W5L1_9AGAR</name>
<keyword evidence="2" id="KW-0472">Membrane</keyword>
<dbReference type="Proteomes" id="UP001213000">
    <property type="component" value="Unassembled WGS sequence"/>
</dbReference>
<gene>
    <name evidence="3" type="ORF">NP233_g1434</name>
</gene>
<sequence>MVGIHTASISPALISCPSSWQQFLCYPPSRGIRLLVSMANAQNITFEDNIPSFVYNPRQAWISNRGYGTPGQSNSGTYSSSEFMSSPYANVTFHFPIPGSAFYYYGLRRSGVQGRFGICADCNPPKDPFKVVNLSDIPIDPSNPSVLLYSQRWNQKPSIHTVKIWNMPDPQAGGSGSQITVDRIVVESPAASAMGSSGKGRTGAIVGGVVGGIVFLILLAIASWLLWRRTRRKKGARAVLDDEEGETMRNADNDRATSTVTPFRIPSRREVDAGPAMGPPSYDDITANERSEWGSSGGDGATTLGTTQATYRGVSPSATGKRNLRVEN</sequence>
<evidence type="ECO:0000256" key="1">
    <source>
        <dbReference type="SAM" id="MobiDB-lite"/>
    </source>
</evidence>
<evidence type="ECO:0000313" key="4">
    <source>
        <dbReference type="Proteomes" id="UP001213000"/>
    </source>
</evidence>
<evidence type="ECO:0000256" key="2">
    <source>
        <dbReference type="SAM" id="Phobius"/>
    </source>
</evidence>
<comment type="caution">
    <text evidence="3">The sequence shown here is derived from an EMBL/GenBank/DDBJ whole genome shotgun (WGS) entry which is preliminary data.</text>
</comment>
<accession>A0AAD5W5L1</accession>
<proteinExistence type="predicted"/>
<keyword evidence="4" id="KW-1185">Reference proteome</keyword>
<feature type="compositionally biased region" description="Polar residues" evidence="1">
    <location>
        <begin position="303"/>
        <end position="320"/>
    </location>
</feature>
<dbReference type="AlphaFoldDB" id="A0AAD5W5L1"/>
<protein>
    <submittedName>
        <fullName evidence="3">Uncharacterized protein</fullName>
    </submittedName>
</protein>
<dbReference type="EMBL" id="JANIEX010000053">
    <property type="protein sequence ID" value="KAJ3574907.1"/>
    <property type="molecule type" value="Genomic_DNA"/>
</dbReference>
<keyword evidence="2" id="KW-0812">Transmembrane</keyword>
<feature type="compositionally biased region" description="Basic and acidic residues" evidence="1">
    <location>
        <begin position="246"/>
        <end position="255"/>
    </location>
</feature>
<dbReference type="Gene3D" id="1.20.5.510">
    <property type="entry name" value="Single helix bin"/>
    <property type="match status" value="1"/>
</dbReference>